<dbReference type="InterPro" id="IPR003180">
    <property type="entry name" value="MPG"/>
</dbReference>
<evidence type="ECO:0000256" key="1">
    <source>
        <dbReference type="ARBA" id="ARBA00009232"/>
    </source>
</evidence>
<sequence length="221" mass="24934">MKSPYVAVAPTELQKSTEELAYQLLNWVLVNETADGLLVGRIVECEMYQGPDDRGAHSYGGKPTDRTRVMYGSPGYAYVYLIYGMYYCLNVVTEAEGVPHAILVRALEPLHGLDTMKRNRMLKTTRNTAELTSGPGKLCQAFGIDRRHYGHPLWASPLYLAHALTPWPSFQVARGPRINIAYAGEARQYPWRFWVYNNPHVSKPTNSVTTLEQALPDPFWG</sequence>
<keyword evidence="3 5" id="KW-0378">Hydrolase</keyword>
<evidence type="ECO:0000256" key="5">
    <source>
        <dbReference type="HAMAP-Rule" id="MF_00527"/>
    </source>
</evidence>
<evidence type="ECO:0000313" key="7">
    <source>
        <dbReference type="Proteomes" id="UP000241848"/>
    </source>
</evidence>
<dbReference type="EMBL" id="PXYV01000005">
    <property type="protein sequence ID" value="PSR23519.1"/>
    <property type="molecule type" value="Genomic_DNA"/>
</dbReference>
<keyword evidence="4 5" id="KW-0234">DNA repair</keyword>
<dbReference type="AlphaFoldDB" id="A0A2T2WMP9"/>
<dbReference type="HAMAP" id="MF_00527">
    <property type="entry name" value="3MGH"/>
    <property type="match status" value="1"/>
</dbReference>
<evidence type="ECO:0000256" key="2">
    <source>
        <dbReference type="ARBA" id="ARBA00022763"/>
    </source>
</evidence>
<evidence type="ECO:0000256" key="3">
    <source>
        <dbReference type="ARBA" id="ARBA00022801"/>
    </source>
</evidence>
<dbReference type="NCBIfam" id="TIGR00567">
    <property type="entry name" value="3mg"/>
    <property type="match status" value="1"/>
</dbReference>
<dbReference type="EC" id="3.2.2.-" evidence="5"/>
<dbReference type="PANTHER" id="PTHR10429">
    <property type="entry name" value="DNA-3-METHYLADENINE GLYCOSYLASE"/>
    <property type="match status" value="1"/>
</dbReference>
<comment type="caution">
    <text evidence="6">The sequence shown here is derived from an EMBL/GenBank/DDBJ whole genome shotgun (WGS) entry which is preliminary data.</text>
</comment>
<evidence type="ECO:0000256" key="4">
    <source>
        <dbReference type="ARBA" id="ARBA00023204"/>
    </source>
</evidence>
<dbReference type="FunFam" id="3.10.300.10:FF:000001">
    <property type="entry name" value="Putative 3-methyladenine DNA glycosylase"/>
    <property type="match status" value="1"/>
</dbReference>
<organism evidence="6 7">
    <name type="scientific">Sulfobacillus acidophilus</name>
    <dbReference type="NCBI Taxonomy" id="53633"/>
    <lineage>
        <taxon>Bacteria</taxon>
        <taxon>Bacillati</taxon>
        <taxon>Bacillota</taxon>
        <taxon>Clostridia</taxon>
        <taxon>Eubacteriales</taxon>
        <taxon>Clostridiales Family XVII. Incertae Sedis</taxon>
        <taxon>Sulfobacillus</taxon>
    </lineage>
</organism>
<dbReference type="CDD" id="cd00540">
    <property type="entry name" value="AAG"/>
    <property type="match status" value="1"/>
</dbReference>
<comment type="similarity">
    <text evidence="1 5">Belongs to the DNA glycosylase MPG family.</text>
</comment>
<name>A0A2T2WMP9_9FIRM</name>
<dbReference type="GO" id="GO:0003677">
    <property type="term" value="F:DNA binding"/>
    <property type="evidence" value="ECO:0007669"/>
    <property type="project" value="InterPro"/>
</dbReference>
<accession>A0A2T2WMP9</accession>
<dbReference type="Proteomes" id="UP000241848">
    <property type="component" value="Unassembled WGS sequence"/>
</dbReference>
<dbReference type="SUPFAM" id="SSF50486">
    <property type="entry name" value="FMT C-terminal domain-like"/>
    <property type="match status" value="1"/>
</dbReference>
<proteinExistence type="inferred from homology"/>
<dbReference type="GO" id="GO:0006284">
    <property type="term" value="P:base-excision repair"/>
    <property type="evidence" value="ECO:0007669"/>
    <property type="project" value="InterPro"/>
</dbReference>
<gene>
    <name evidence="6" type="ORF">C7B45_02985</name>
</gene>
<dbReference type="Gene3D" id="3.10.300.10">
    <property type="entry name" value="Methylpurine-DNA glycosylase (MPG)"/>
    <property type="match status" value="1"/>
</dbReference>
<dbReference type="InterPro" id="IPR011034">
    <property type="entry name" value="Formyl_transferase-like_C_sf"/>
</dbReference>
<keyword evidence="2 5" id="KW-0227">DNA damage</keyword>
<dbReference type="InterPro" id="IPR036995">
    <property type="entry name" value="MPG_sf"/>
</dbReference>
<protein>
    <recommendedName>
        <fullName evidence="5">Putative 3-methyladenine DNA glycosylase</fullName>
        <ecNumber evidence="5">3.2.2.-</ecNumber>
    </recommendedName>
</protein>
<dbReference type="NCBIfam" id="NF002003">
    <property type="entry name" value="PRK00802.1-3"/>
    <property type="match status" value="1"/>
</dbReference>
<dbReference type="GO" id="GO:0003905">
    <property type="term" value="F:alkylbase DNA N-glycosylase activity"/>
    <property type="evidence" value="ECO:0007669"/>
    <property type="project" value="InterPro"/>
</dbReference>
<dbReference type="Pfam" id="PF02245">
    <property type="entry name" value="Pur_DNA_glyco"/>
    <property type="match status" value="1"/>
</dbReference>
<evidence type="ECO:0000313" key="6">
    <source>
        <dbReference type="EMBL" id="PSR23519.1"/>
    </source>
</evidence>
<reference evidence="6 7" key="1">
    <citation type="journal article" date="2014" name="BMC Genomics">
        <title>Comparison of environmental and isolate Sulfobacillus genomes reveals diverse carbon, sulfur, nitrogen, and hydrogen metabolisms.</title>
        <authorList>
            <person name="Justice N.B."/>
            <person name="Norman A."/>
            <person name="Brown C.T."/>
            <person name="Singh A."/>
            <person name="Thomas B.C."/>
            <person name="Banfield J.F."/>
        </authorList>
    </citation>
    <scope>NUCLEOTIDE SEQUENCE [LARGE SCALE GENOMIC DNA]</scope>
    <source>
        <strain evidence="6">AMDSBA3</strain>
    </source>
</reference>
<dbReference type="PANTHER" id="PTHR10429:SF0">
    <property type="entry name" value="DNA-3-METHYLADENINE GLYCOSYLASE"/>
    <property type="match status" value="1"/>
</dbReference>